<evidence type="ECO:0000256" key="1">
    <source>
        <dbReference type="SAM" id="MobiDB-lite"/>
    </source>
</evidence>
<sequence length="65" mass="6509">MPASAGGDGQGRCRGHIAGPKDKVSSAGTPYAVPHGKPECSSGLLLLVLTSYPELHSGIPLGRGV</sequence>
<evidence type="ECO:0000313" key="3">
    <source>
        <dbReference type="Proteomes" id="UP001162483"/>
    </source>
</evidence>
<accession>A0ABN9CXJ1</accession>
<dbReference type="Proteomes" id="UP001162483">
    <property type="component" value="Unassembled WGS sequence"/>
</dbReference>
<dbReference type="EMBL" id="CATNWA010012589">
    <property type="protein sequence ID" value="CAI9563672.1"/>
    <property type="molecule type" value="Genomic_DNA"/>
</dbReference>
<evidence type="ECO:0000313" key="2">
    <source>
        <dbReference type="EMBL" id="CAI9563672.1"/>
    </source>
</evidence>
<organism evidence="2 3">
    <name type="scientific">Staurois parvus</name>
    <dbReference type="NCBI Taxonomy" id="386267"/>
    <lineage>
        <taxon>Eukaryota</taxon>
        <taxon>Metazoa</taxon>
        <taxon>Chordata</taxon>
        <taxon>Craniata</taxon>
        <taxon>Vertebrata</taxon>
        <taxon>Euteleostomi</taxon>
        <taxon>Amphibia</taxon>
        <taxon>Batrachia</taxon>
        <taxon>Anura</taxon>
        <taxon>Neobatrachia</taxon>
        <taxon>Ranoidea</taxon>
        <taxon>Ranidae</taxon>
        <taxon>Staurois</taxon>
    </lineage>
</organism>
<feature type="region of interest" description="Disordered" evidence="1">
    <location>
        <begin position="1"/>
        <end position="31"/>
    </location>
</feature>
<gene>
    <name evidence="2" type="ORF">SPARVUS_LOCUS5787487</name>
</gene>
<feature type="compositionally biased region" description="Gly residues" evidence="1">
    <location>
        <begin position="1"/>
        <end position="12"/>
    </location>
</feature>
<keyword evidence="3" id="KW-1185">Reference proteome</keyword>
<protein>
    <submittedName>
        <fullName evidence="2">Uncharacterized protein</fullName>
    </submittedName>
</protein>
<reference evidence="2" key="1">
    <citation type="submission" date="2023-05" db="EMBL/GenBank/DDBJ databases">
        <authorList>
            <person name="Stuckert A."/>
        </authorList>
    </citation>
    <scope>NUCLEOTIDE SEQUENCE</scope>
</reference>
<name>A0ABN9CXJ1_9NEOB</name>
<comment type="caution">
    <text evidence="2">The sequence shown here is derived from an EMBL/GenBank/DDBJ whole genome shotgun (WGS) entry which is preliminary data.</text>
</comment>
<proteinExistence type="predicted"/>